<name>A0A031JSP7_9SPHN</name>
<reference evidence="4 5" key="1">
    <citation type="submission" date="2014-03" db="EMBL/GenBank/DDBJ databases">
        <title>Whole genome sequence of Novosphingobium resinovorum KF1.</title>
        <authorList>
            <person name="Gan H.M."/>
            <person name="Gan H.Y."/>
            <person name="Chew T.H."/>
            <person name="Savka M.A."/>
        </authorList>
    </citation>
    <scope>NUCLEOTIDE SEQUENCE [LARGE SCALE GENOMIC DNA]</scope>
    <source>
        <strain evidence="4 5">KF1</strain>
    </source>
</reference>
<dbReference type="InterPro" id="IPR050272">
    <property type="entry name" value="Isochorismatase-like_hydrls"/>
</dbReference>
<dbReference type="EMBL" id="JFYZ01000026">
    <property type="protein sequence ID" value="EZP79387.1"/>
    <property type="molecule type" value="Genomic_DNA"/>
</dbReference>
<evidence type="ECO:0000313" key="5">
    <source>
        <dbReference type="Proteomes" id="UP000024329"/>
    </source>
</evidence>
<dbReference type="InterPro" id="IPR000868">
    <property type="entry name" value="Isochorismatase-like_dom"/>
</dbReference>
<proteinExistence type="predicted"/>
<dbReference type="KEGG" id="nre:BES08_21675"/>
<dbReference type="GO" id="GO:0016787">
    <property type="term" value="F:hydrolase activity"/>
    <property type="evidence" value="ECO:0007669"/>
    <property type="project" value="UniProtKB-KW"/>
</dbReference>
<geneLocation type="plasmid" evidence="3 6">
    <name>pSA1</name>
</geneLocation>
<evidence type="ECO:0000313" key="3">
    <source>
        <dbReference type="EMBL" id="AOR79441.1"/>
    </source>
</evidence>
<reference evidence="6" key="3">
    <citation type="journal article" date="2017" name="J. Biotechnol.">
        <title>Complete genome sequence of Novosphingobium resinovorum SA1, a versatile xenobiotic-degrading bacterium capable of utilizing sulfanilic acid.</title>
        <authorList>
            <person name="Hegedus B."/>
            <person name="Kos P.B."/>
            <person name="Balint B."/>
            <person name="Maroti G."/>
            <person name="Gan H.M."/>
            <person name="Perei K."/>
            <person name="Rakhely G."/>
        </authorList>
    </citation>
    <scope>NUCLEOTIDE SEQUENCE [LARGE SCALE GENOMIC DNA]</scope>
    <source>
        <strain evidence="6">SA1</strain>
    </source>
</reference>
<gene>
    <name evidence="3" type="ORF">BES08_21675</name>
    <name evidence="4" type="ORF">BV97_04054</name>
</gene>
<dbReference type="Gene3D" id="3.40.50.850">
    <property type="entry name" value="Isochorismatase-like"/>
    <property type="match status" value="1"/>
</dbReference>
<dbReference type="RefSeq" id="WP_036528201.1">
    <property type="nucleotide sequence ID" value="NZ_CP017076.1"/>
</dbReference>
<dbReference type="InterPro" id="IPR036380">
    <property type="entry name" value="Isochorismatase-like_sf"/>
</dbReference>
<dbReference type="AlphaFoldDB" id="A0A031JSP7"/>
<dbReference type="Pfam" id="PF00857">
    <property type="entry name" value="Isochorismatase"/>
    <property type="match status" value="1"/>
</dbReference>
<dbReference type="OrthoDB" id="8477867at2"/>
<evidence type="ECO:0000259" key="2">
    <source>
        <dbReference type="Pfam" id="PF00857"/>
    </source>
</evidence>
<reference evidence="3" key="2">
    <citation type="submission" date="2016-08" db="EMBL/GenBank/DDBJ databases">
        <authorList>
            <person name="Seilhamer J.J."/>
        </authorList>
    </citation>
    <scope>NUCLEOTIDE SEQUENCE [LARGE SCALE GENOMIC DNA]</scope>
    <source>
        <strain evidence="3">SA1</strain>
        <plasmid evidence="3">pSA1</plasmid>
    </source>
</reference>
<evidence type="ECO:0000256" key="1">
    <source>
        <dbReference type="ARBA" id="ARBA00022801"/>
    </source>
</evidence>
<protein>
    <submittedName>
        <fullName evidence="3 4">Isochorismatase</fullName>
    </submittedName>
</protein>
<dbReference type="PANTHER" id="PTHR43540">
    <property type="entry name" value="PEROXYUREIDOACRYLATE/UREIDOACRYLATE AMIDOHYDROLASE-RELATED"/>
    <property type="match status" value="1"/>
</dbReference>
<dbReference type="CDD" id="cd00431">
    <property type="entry name" value="cysteine_hydrolases"/>
    <property type="match status" value="1"/>
</dbReference>
<dbReference type="Proteomes" id="UP000094626">
    <property type="component" value="Plasmid pSA1"/>
</dbReference>
<keyword evidence="6" id="KW-1185">Reference proteome</keyword>
<accession>A0A031JSP7</accession>
<dbReference type="SUPFAM" id="SSF52499">
    <property type="entry name" value="Isochorismatase-like hydrolases"/>
    <property type="match status" value="1"/>
</dbReference>
<dbReference type="PANTHER" id="PTHR43540:SF6">
    <property type="entry name" value="ISOCHORISMATASE-LIKE DOMAIN-CONTAINING PROTEIN"/>
    <property type="match status" value="1"/>
</dbReference>
<organism evidence="4 5">
    <name type="scientific">Novosphingobium resinovorum</name>
    <dbReference type="NCBI Taxonomy" id="158500"/>
    <lineage>
        <taxon>Bacteria</taxon>
        <taxon>Pseudomonadati</taxon>
        <taxon>Pseudomonadota</taxon>
        <taxon>Alphaproteobacteria</taxon>
        <taxon>Sphingomonadales</taxon>
        <taxon>Sphingomonadaceae</taxon>
        <taxon>Novosphingobium</taxon>
    </lineage>
</organism>
<keyword evidence="1" id="KW-0378">Hydrolase</keyword>
<keyword evidence="3" id="KW-0614">Plasmid</keyword>
<evidence type="ECO:0000313" key="6">
    <source>
        <dbReference type="Proteomes" id="UP000094626"/>
    </source>
</evidence>
<dbReference type="eggNOG" id="COG1335">
    <property type="taxonomic scope" value="Bacteria"/>
</dbReference>
<feature type="domain" description="Isochorismatase-like" evidence="2">
    <location>
        <begin position="20"/>
        <end position="185"/>
    </location>
</feature>
<evidence type="ECO:0000313" key="4">
    <source>
        <dbReference type="EMBL" id="EZP79387.1"/>
    </source>
</evidence>
<sequence length="201" mass="22249">MDPEGKHAANSSPNSGDRPALLILDMVNCFDFEGAEALEPRALEAARRIDRLRQEFRAHGWPVVYVNDNFGEWHSEASKLVARALEKDNPVTEMVRPEHGDFFIIKPQFSGFYATNLPVLLPQLGVSKLVLSGIATDICVLFTAADAHMREYDLWVPEDAVAAESDERGRWALDIMARSMGAETAATSHKSPGEWLAALTQ</sequence>
<dbReference type="PATRIC" id="fig|158500.4.peg.4120"/>
<dbReference type="Proteomes" id="UP000024329">
    <property type="component" value="Unassembled WGS sequence"/>
</dbReference>
<dbReference type="EMBL" id="CP017076">
    <property type="protein sequence ID" value="AOR79441.1"/>
    <property type="molecule type" value="Genomic_DNA"/>
</dbReference>